<name>W0R4D0_BIBTR</name>
<keyword evidence="6 9" id="KW-0472">Membrane</keyword>
<dbReference type="GO" id="GO:0015199">
    <property type="term" value="F:amino-acid betaine transmembrane transporter activity"/>
    <property type="evidence" value="ECO:0007669"/>
    <property type="project" value="TreeGrafter"/>
</dbReference>
<evidence type="ECO:0000256" key="1">
    <source>
        <dbReference type="ARBA" id="ARBA00004651"/>
    </source>
</evidence>
<feature type="transmembrane region" description="Helical" evidence="9">
    <location>
        <begin position="103"/>
        <end position="122"/>
    </location>
</feature>
<keyword evidence="5 9" id="KW-1133">Transmembrane helix</keyword>
<dbReference type="EMBL" id="CP006956">
    <property type="protein sequence ID" value="AHG85297.1"/>
    <property type="molecule type" value="Genomic_DNA"/>
</dbReference>
<dbReference type="Proteomes" id="UP000019086">
    <property type="component" value="Chromosome"/>
</dbReference>
<comment type="similarity">
    <text evidence="7 8">Belongs to the drug/metabolite transporter (DMT) superfamily. Small multidrug resistance (SMR) (TC 2.A.7.1) family.</text>
</comment>
<dbReference type="SUPFAM" id="SSF103481">
    <property type="entry name" value="Multidrug resistance efflux transporter EmrE"/>
    <property type="match status" value="1"/>
</dbReference>
<gene>
    <name evidence="10" type="ORF">F544_600</name>
</gene>
<keyword evidence="2" id="KW-0813">Transport</keyword>
<evidence type="ECO:0000256" key="4">
    <source>
        <dbReference type="ARBA" id="ARBA00022692"/>
    </source>
</evidence>
<feature type="transmembrane region" description="Helical" evidence="9">
    <location>
        <begin position="76"/>
        <end position="97"/>
    </location>
</feature>
<comment type="subcellular location">
    <subcellularLocation>
        <location evidence="1 8">Cell membrane</location>
        <topology evidence="1 8">Multi-pass membrane protein</topology>
    </subcellularLocation>
</comment>
<evidence type="ECO:0000313" key="10">
    <source>
        <dbReference type="EMBL" id="AHG85297.1"/>
    </source>
</evidence>
<dbReference type="GO" id="GO:0015220">
    <property type="term" value="F:choline transmembrane transporter activity"/>
    <property type="evidence" value="ECO:0007669"/>
    <property type="project" value="TreeGrafter"/>
</dbReference>
<evidence type="ECO:0000256" key="3">
    <source>
        <dbReference type="ARBA" id="ARBA00022475"/>
    </source>
</evidence>
<keyword evidence="3" id="KW-1003">Cell membrane</keyword>
<dbReference type="InterPro" id="IPR045324">
    <property type="entry name" value="Small_multidrug_res"/>
</dbReference>
<dbReference type="InterPro" id="IPR037185">
    <property type="entry name" value="EmrE-like"/>
</dbReference>
<dbReference type="AlphaFoldDB" id="W0R4D0"/>
<accession>W0R4D0</accession>
<sequence length="127" mass="13517">MQKSAKPFIISIFNVGLIMNPWFLLGCAIVIEVIGTNSVKYSNGFTKPLPTLAVLLCFAASLYLLSIITKTLPVGIVYAVWAGCGIVLTALVAYFLFGQKPDLAGFIGMAMILGGVLVINLFSKAEA</sequence>
<dbReference type="HOGENOM" id="CLU_133067_0_2_6"/>
<dbReference type="InterPro" id="IPR000390">
    <property type="entry name" value="Small_drug/metabolite_transptr"/>
</dbReference>
<evidence type="ECO:0000256" key="9">
    <source>
        <dbReference type="SAM" id="Phobius"/>
    </source>
</evidence>
<dbReference type="GO" id="GO:0005886">
    <property type="term" value="C:plasma membrane"/>
    <property type="evidence" value="ECO:0007669"/>
    <property type="project" value="UniProtKB-SubCell"/>
</dbReference>
<dbReference type="GO" id="GO:1990961">
    <property type="term" value="P:xenobiotic detoxification by transmembrane export across the plasma membrane"/>
    <property type="evidence" value="ECO:0007669"/>
    <property type="project" value="UniProtKB-ARBA"/>
</dbReference>
<evidence type="ECO:0000256" key="6">
    <source>
        <dbReference type="ARBA" id="ARBA00023136"/>
    </source>
</evidence>
<dbReference type="KEGG" id="btra:F544_600"/>
<dbReference type="PATRIC" id="fig|1263832.3.peg.60"/>
<dbReference type="GO" id="GO:0031460">
    <property type="term" value="P:glycine betaine transport"/>
    <property type="evidence" value="ECO:0007669"/>
    <property type="project" value="TreeGrafter"/>
</dbReference>
<evidence type="ECO:0000256" key="7">
    <source>
        <dbReference type="ARBA" id="ARBA00038032"/>
    </source>
</evidence>
<dbReference type="Pfam" id="PF00893">
    <property type="entry name" value="Multi_Drug_Res"/>
    <property type="match status" value="1"/>
</dbReference>
<dbReference type="FunFam" id="1.10.3730.20:FF:000001">
    <property type="entry name" value="Quaternary ammonium compound resistance transporter SugE"/>
    <property type="match status" value="1"/>
</dbReference>
<proteinExistence type="inferred from homology"/>
<keyword evidence="4 8" id="KW-0812">Transmembrane</keyword>
<evidence type="ECO:0000313" key="11">
    <source>
        <dbReference type="Proteomes" id="UP000019086"/>
    </source>
</evidence>
<dbReference type="Gene3D" id="1.10.3730.20">
    <property type="match status" value="1"/>
</dbReference>
<dbReference type="PANTHER" id="PTHR30561:SF1">
    <property type="entry name" value="MULTIDRUG TRANSPORTER EMRE"/>
    <property type="match status" value="1"/>
</dbReference>
<evidence type="ECO:0000256" key="5">
    <source>
        <dbReference type="ARBA" id="ARBA00022989"/>
    </source>
</evidence>
<reference evidence="10 11" key="1">
    <citation type="submission" date="2013-12" db="EMBL/GenBank/DDBJ databases">
        <title>Annotation of the Bibersteinia trehalosi USDA-ARS-USMARC-190 complete genome.</title>
        <authorList>
            <person name="Harhay G.P."/>
            <person name="McVey S."/>
            <person name="Clawson M.L."/>
            <person name="Bono J."/>
            <person name="Heaton M.P."/>
            <person name="Chitko-Mckown C.G."/>
            <person name="Harhay D.M."/>
            <person name="Smith T.P.L."/>
        </authorList>
    </citation>
    <scope>NUCLEOTIDE SEQUENCE [LARGE SCALE GENOMIC DNA]</scope>
    <source>
        <strain evidence="10 11">USDA-ARS-USMARC-190</strain>
    </source>
</reference>
<dbReference type="PROSITE" id="PS51257">
    <property type="entry name" value="PROKAR_LIPOPROTEIN"/>
    <property type="match status" value="1"/>
</dbReference>
<organism evidence="10 11">
    <name type="scientific">Bibersteinia trehalosi USDA-ARS-USMARC-190</name>
    <dbReference type="NCBI Taxonomy" id="1263832"/>
    <lineage>
        <taxon>Bacteria</taxon>
        <taxon>Pseudomonadati</taxon>
        <taxon>Pseudomonadota</taxon>
        <taxon>Gammaproteobacteria</taxon>
        <taxon>Pasteurellales</taxon>
        <taxon>Pasteurellaceae</taxon>
        <taxon>Bibersteinia</taxon>
    </lineage>
</organism>
<evidence type="ECO:0000256" key="8">
    <source>
        <dbReference type="RuleBase" id="RU003942"/>
    </source>
</evidence>
<evidence type="ECO:0000256" key="2">
    <source>
        <dbReference type="ARBA" id="ARBA00022448"/>
    </source>
</evidence>
<feature type="transmembrane region" description="Helical" evidence="9">
    <location>
        <begin position="12"/>
        <end position="31"/>
    </location>
</feature>
<feature type="transmembrane region" description="Helical" evidence="9">
    <location>
        <begin position="51"/>
        <end position="69"/>
    </location>
</feature>
<dbReference type="PANTHER" id="PTHR30561">
    <property type="entry name" value="SMR FAMILY PROTON-DEPENDENT DRUG EFFLUX TRANSPORTER SUGE"/>
    <property type="match status" value="1"/>
</dbReference>
<dbReference type="GO" id="GO:0015297">
    <property type="term" value="F:antiporter activity"/>
    <property type="evidence" value="ECO:0007669"/>
    <property type="project" value="TreeGrafter"/>
</dbReference>
<protein>
    <submittedName>
        <fullName evidence="10">Drug resistance protein</fullName>
    </submittedName>
</protein>